<evidence type="ECO:0000313" key="2">
    <source>
        <dbReference type="EnsemblPlants" id="OGLUM01G32580.1"/>
    </source>
</evidence>
<protein>
    <submittedName>
        <fullName evidence="2">Uncharacterized protein</fullName>
    </submittedName>
</protein>
<feature type="compositionally biased region" description="Low complexity" evidence="1">
    <location>
        <begin position="117"/>
        <end position="127"/>
    </location>
</feature>
<dbReference type="Gramene" id="OGLUM01G32580.1">
    <property type="protein sequence ID" value="OGLUM01G32580.1"/>
    <property type="gene ID" value="OGLUM01G32580"/>
</dbReference>
<evidence type="ECO:0000256" key="1">
    <source>
        <dbReference type="SAM" id="MobiDB-lite"/>
    </source>
</evidence>
<dbReference type="AlphaFoldDB" id="A0A0D9YE04"/>
<reference evidence="2" key="1">
    <citation type="submission" date="2013-08" db="EMBL/GenBank/DDBJ databases">
        <title>Oryza genome evolution.</title>
        <authorList>
            <person name="Wing R.A."/>
            <person name="Panaud O."/>
            <person name="Oliveira A.C."/>
        </authorList>
    </citation>
    <scope>NUCLEOTIDE SEQUENCE</scope>
</reference>
<organism evidence="2">
    <name type="scientific">Oryza glumipatula</name>
    <dbReference type="NCBI Taxonomy" id="40148"/>
    <lineage>
        <taxon>Eukaryota</taxon>
        <taxon>Viridiplantae</taxon>
        <taxon>Streptophyta</taxon>
        <taxon>Embryophyta</taxon>
        <taxon>Tracheophyta</taxon>
        <taxon>Spermatophyta</taxon>
        <taxon>Magnoliopsida</taxon>
        <taxon>Liliopsida</taxon>
        <taxon>Poales</taxon>
        <taxon>Poaceae</taxon>
        <taxon>BOP clade</taxon>
        <taxon>Oryzoideae</taxon>
        <taxon>Oryzeae</taxon>
        <taxon>Oryzinae</taxon>
        <taxon>Oryza</taxon>
    </lineage>
</organism>
<reference evidence="2" key="2">
    <citation type="submission" date="2015-04" db="UniProtKB">
        <authorList>
            <consortium name="EnsemblPlants"/>
        </authorList>
    </citation>
    <scope>IDENTIFICATION</scope>
</reference>
<accession>A0A0D9YE04</accession>
<proteinExistence type="predicted"/>
<dbReference type="EnsemblPlants" id="OGLUM01G32580.1">
    <property type="protein sequence ID" value="OGLUM01G32580.1"/>
    <property type="gene ID" value="OGLUM01G32580"/>
</dbReference>
<evidence type="ECO:0000313" key="3">
    <source>
        <dbReference type="Proteomes" id="UP000026961"/>
    </source>
</evidence>
<dbReference type="Proteomes" id="UP000026961">
    <property type="component" value="Chromosome 1"/>
</dbReference>
<feature type="compositionally biased region" description="Basic residues" evidence="1">
    <location>
        <begin position="107"/>
        <end position="116"/>
    </location>
</feature>
<keyword evidence="3" id="KW-1185">Reference proteome</keyword>
<dbReference type="HOGENOM" id="CLU_1613381_0_0_1"/>
<name>A0A0D9YE04_9ORYZ</name>
<feature type="region of interest" description="Disordered" evidence="1">
    <location>
        <begin position="84"/>
        <end position="134"/>
    </location>
</feature>
<sequence length="165" mass="17912">MLYKELRWHMERSKPVVKDVKRLKSSALNGNSSGHSTFFKIYKQRAVIDISRPHTRSQGEKIAINGLWNTTCSTGETPCLGRAEATNERDGAPPEAMRASWSTKAAPRPRKTRRGRAACGATGAPRARGAEARARGVLRRGLLRARSSWGRGASVAMEVGGGRGG</sequence>
<reference evidence="2" key="3">
    <citation type="submission" date="2018-05" db="EMBL/GenBank/DDBJ databases">
        <title>OgluRS3 (Oryza glumaepatula Reference Sequence Version 3).</title>
        <authorList>
            <person name="Zhang J."/>
            <person name="Kudrna D."/>
            <person name="Lee S."/>
            <person name="Talag J."/>
            <person name="Welchert J."/>
            <person name="Wing R.A."/>
        </authorList>
    </citation>
    <scope>NUCLEOTIDE SEQUENCE [LARGE SCALE GENOMIC DNA]</scope>
</reference>